<dbReference type="Proteomes" id="UP000198612">
    <property type="component" value="Unassembled WGS sequence"/>
</dbReference>
<evidence type="ECO:0000313" key="1">
    <source>
        <dbReference type="EMBL" id="SDF17221.1"/>
    </source>
</evidence>
<dbReference type="Proteomes" id="UP000199519">
    <property type="component" value="Unassembled WGS sequence"/>
</dbReference>
<dbReference type="EMBL" id="FOHG01000008">
    <property type="protein sequence ID" value="SES84714.1"/>
    <property type="molecule type" value="Genomic_DNA"/>
</dbReference>
<dbReference type="RefSeq" id="WP_089719753.1">
    <property type="nucleotide sequence ID" value="NZ_FNBJ01000007.1"/>
</dbReference>
<proteinExistence type="predicted"/>
<sequence>MQIRNAEKYINSLIETMCNNGIISEPKDAGKLFDNNKLHKNESGEIVGWMISAKEIKFWETAFLDIDEYAEFRQYKKIVDITTFSYHFQPKNNDELMEYRVDKDHEEVHANPAAESNLNDHLSPTELRLDINSFNLLISIFIAIKYINFKNKYPLYDQNAELYNSIIEGQEGNY</sequence>
<protein>
    <submittedName>
        <fullName evidence="2">Uncharacterized protein</fullName>
    </submittedName>
</protein>
<keyword evidence="4" id="KW-1185">Reference proteome</keyword>
<evidence type="ECO:0000313" key="3">
    <source>
        <dbReference type="Proteomes" id="UP000198612"/>
    </source>
</evidence>
<evidence type="ECO:0000313" key="2">
    <source>
        <dbReference type="EMBL" id="SES84714.1"/>
    </source>
</evidence>
<accession>A0A1H9ZV54</accession>
<reference evidence="3 4" key="1">
    <citation type="submission" date="2016-10" db="EMBL/GenBank/DDBJ databases">
        <authorList>
            <person name="Varghese N."/>
            <person name="Submissions S."/>
        </authorList>
    </citation>
    <scope>NUCLEOTIDE SEQUENCE [LARGE SCALE GENOMIC DNA]</scope>
    <source>
        <strain evidence="1 4">WG2</strain>
        <strain evidence="2 3">WG5</strain>
    </source>
</reference>
<organism evidence="2 3">
    <name type="scientific">Halanaerobium congolense</name>
    <dbReference type="NCBI Taxonomy" id="54121"/>
    <lineage>
        <taxon>Bacteria</taxon>
        <taxon>Bacillati</taxon>
        <taxon>Bacillota</taxon>
        <taxon>Clostridia</taxon>
        <taxon>Halanaerobiales</taxon>
        <taxon>Halanaerobiaceae</taxon>
        <taxon>Halanaerobium</taxon>
    </lineage>
</organism>
<dbReference type="EMBL" id="FNBJ01000007">
    <property type="protein sequence ID" value="SDF17221.1"/>
    <property type="molecule type" value="Genomic_DNA"/>
</dbReference>
<evidence type="ECO:0000313" key="4">
    <source>
        <dbReference type="Proteomes" id="UP000199519"/>
    </source>
</evidence>
<name>A0A1H9ZV54_9FIRM</name>
<gene>
    <name evidence="1" type="ORF">SAMN04488598_10758</name>
    <name evidence="2" type="ORF">SAMN04515652_10858</name>
</gene>
<dbReference type="AlphaFoldDB" id="A0A1H9ZV54"/>